<keyword evidence="2" id="KW-1185">Reference proteome</keyword>
<evidence type="ECO:0000313" key="1">
    <source>
        <dbReference type="EnsemblMetazoa" id="AALB014452-PA"/>
    </source>
</evidence>
<dbReference type="EnsemblMetazoa" id="AALB014452-RA">
    <property type="protein sequence ID" value="AALB014452-PA"/>
    <property type="gene ID" value="AALB014452"/>
</dbReference>
<sequence>MKVGQRRDIVLGQKRDLIPEFSVWNGVLLSSNRCSSKPVHSI</sequence>
<reference evidence="1" key="2">
    <citation type="submission" date="2022-08" db="UniProtKB">
        <authorList>
            <consortium name="EnsemblMetazoa"/>
        </authorList>
    </citation>
    <scope>IDENTIFICATION</scope>
    <source>
        <strain evidence="1">STECLA/ALBI9_A</strain>
    </source>
</reference>
<accession>A0A182FXT5</accession>
<reference evidence="1 2" key="1">
    <citation type="journal article" date="2017" name="G3 (Bethesda)">
        <title>The Physical Genome Mapping of Anopheles albimanus Corrected Scaffold Misassemblies and Identified Interarm Rearrangements in Genus Anopheles.</title>
        <authorList>
            <person name="Artemov G.N."/>
            <person name="Peery A.N."/>
            <person name="Jiang X."/>
            <person name="Tu Z."/>
            <person name="Stegniy V.N."/>
            <person name="Sharakhova M.V."/>
            <person name="Sharakhov I.V."/>
        </authorList>
    </citation>
    <scope>NUCLEOTIDE SEQUENCE [LARGE SCALE GENOMIC DNA]</scope>
    <source>
        <strain evidence="1 2">ALBI9_A</strain>
    </source>
</reference>
<dbReference type="AlphaFoldDB" id="A0A182FXT5"/>
<evidence type="ECO:0000313" key="2">
    <source>
        <dbReference type="Proteomes" id="UP000069272"/>
    </source>
</evidence>
<dbReference type="Proteomes" id="UP000069272">
    <property type="component" value="Chromosome 3L"/>
</dbReference>
<protein>
    <submittedName>
        <fullName evidence="1">Uncharacterized protein</fullName>
    </submittedName>
</protein>
<name>A0A182FXT5_ANOAL</name>
<dbReference type="VEuPathDB" id="VectorBase:AALB014452"/>
<proteinExistence type="predicted"/>
<organism evidence="1 2">
    <name type="scientific">Anopheles albimanus</name>
    <name type="common">New world malaria mosquito</name>
    <dbReference type="NCBI Taxonomy" id="7167"/>
    <lineage>
        <taxon>Eukaryota</taxon>
        <taxon>Metazoa</taxon>
        <taxon>Ecdysozoa</taxon>
        <taxon>Arthropoda</taxon>
        <taxon>Hexapoda</taxon>
        <taxon>Insecta</taxon>
        <taxon>Pterygota</taxon>
        <taxon>Neoptera</taxon>
        <taxon>Endopterygota</taxon>
        <taxon>Diptera</taxon>
        <taxon>Nematocera</taxon>
        <taxon>Culicoidea</taxon>
        <taxon>Culicidae</taxon>
        <taxon>Anophelinae</taxon>
        <taxon>Anopheles</taxon>
    </lineage>
</organism>